<dbReference type="AlphaFoldDB" id="G5GHK0"/>
<gene>
    <name evidence="2" type="ORF">HMPREF9333_01040</name>
</gene>
<keyword evidence="1" id="KW-1133">Transmembrane helix</keyword>
<evidence type="ECO:0000256" key="1">
    <source>
        <dbReference type="SAM" id="Phobius"/>
    </source>
</evidence>
<keyword evidence="1" id="KW-0812">Transmembrane</keyword>
<dbReference type="OrthoDB" id="9773411at2"/>
<reference evidence="2 3" key="1">
    <citation type="submission" date="2011-08" db="EMBL/GenBank/DDBJ databases">
        <title>The Genome Sequence of Johnsonella ignava ATCC 51276.</title>
        <authorList>
            <consortium name="The Broad Institute Genome Sequencing Platform"/>
            <person name="Earl A."/>
            <person name="Ward D."/>
            <person name="Feldgarden M."/>
            <person name="Gevers D."/>
            <person name="Izard J."/>
            <person name="Blanton J.M."/>
            <person name="Baranova O.V."/>
            <person name="Dewhirst F.E."/>
            <person name="Young S.K."/>
            <person name="Zeng Q."/>
            <person name="Gargeya S."/>
            <person name="Fitzgerald M."/>
            <person name="Haas B."/>
            <person name="Abouelleil A."/>
            <person name="Alvarado L."/>
            <person name="Arachchi H.M."/>
            <person name="Berlin A."/>
            <person name="Brown A."/>
            <person name="Chapman S.B."/>
            <person name="Chen Z."/>
            <person name="Dunbar C."/>
            <person name="Freedman E."/>
            <person name="Gearin G."/>
            <person name="Gellesch M."/>
            <person name="Goldberg J."/>
            <person name="Griggs A."/>
            <person name="Gujja S."/>
            <person name="Heiman D."/>
            <person name="Howarth C."/>
            <person name="Larson L."/>
            <person name="Lui A."/>
            <person name="MacDonald P.J.P."/>
            <person name="Montmayeur A."/>
            <person name="Murphy C."/>
            <person name="Neiman D."/>
            <person name="Pearson M."/>
            <person name="Priest M."/>
            <person name="Roberts A."/>
            <person name="Saif S."/>
            <person name="Shea T."/>
            <person name="Shenoy N."/>
            <person name="Sisk P."/>
            <person name="Stolte C."/>
            <person name="Sykes S."/>
            <person name="Wortman J."/>
            <person name="Nusbaum C."/>
            <person name="Birren B."/>
        </authorList>
    </citation>
    <scope>NUCLEOTIDE SEQUENCE [LARGE SCALE GENOMIC DNA]</scope>
    <source>
        <strain evidence="2 3">ATCC 51276</strain>
    </source>
</reference>
<accession>G5GHK0</accession>
<comment type="caution">
    <text evidence="2">The sequence shown here is derived from an EMBL/GenBank/DDBJ whole genome shotgun (WGS) entry which is preliminary data.</text>
</comment>
<dbReference type="RefSeq" id="WP_005540418.1">
    <property type="nucleotide sequence ID" value="NZ_JH378831.1"/>
</dbReference>
<dbReference type="EMBL" id="ACZL01000016">
    <property type="protein sequence ID" value="EHI55825.1"/>
    <property type="molecule type" value="Genomic_DNA"/>
</dbReference>
<sequence>MKWIVKKVIFLFKIVFVLIVIYITIAWIPVKYAIREEDFIKYGKFILLKGNYDTGTGWSKVGDETGFYNKDKVYEVWIEGKMKPPKISTSFAGHQKVYLCKVEEVSELKDIKGIMYQAYKIIEWYPVYPIIRDPTVLPEWVYPTEFINIYDISDEPVW</sequence>
<evidence type="ECO:0000313" key="2">
    <source>
        <dbReference type="EMBL" id="EHI55825.1"/>
    </source>
</evidence>
<organism evidence="2 3">
    <name type="scientific">Johnsonella ignava ATCC 51276</name>
    <dbReference type="NCBI Taxonomy" id="679200"/>
    <lineage>
        <taxon>Bacteria</taxon>
        <taxon>Bacillati</taxon>
        <taxon>Bacillota</taxon>
        <taxon>Clostridia</taxon>
        <taxon>Lachnospirales</taxon>
        <taxon>Lachnospiraceae</taxon>
        <taxon>Johnsonella</taxon>
    </lineage>
</organism>
<evidence type="ECO:0000313" key="3">
    <source>
        <dbReference type="Proteomes" id="UP000003011"/>
    </source>
</evidence>
<keyword evidence="1" id="KW-0472">Membrane</keyword>
<proteinExistence type="predicted"/>
<feature type="transmembrane region" description="Helical" evidence="1">
    <location>
        <begin position="9"/>
        <end position="30"/>
    </location>
</feature>
<dbReference type="eggNOG" id="ENOG5033UZC">
    <property type="taxonomic scope" value="Bacteria"/>
</dbReference>
<protein>
    <submittedName>
        <fullName evidence="2">Uncharacterized protein</fullName>
    </submittedName>
</protein>
<dbReference type="STRING" id="679200.HMPREF9333_01040"/>
<dbReference type="Proteomes" id="UP000003011">
    <property type="component" value="Unassembled WGS sequence"/>
</dbReference>
<dbReference type="HOGENOM" id="CLU_1667177_0_0_9"/>
<name>G5GHK0_9FIRM</name>
<keyword evidence="3" id="KW-1185">Reference proteome</keyword>